<protein>
    <submittedName>
        <fullName evidence="1">Uncharacterized protein</fullName>
    </submittedName>
</protein>
<organism evidence="1 2">
    <name type="scientific">Desulfamplus magnetovallimortis</name>
    <dbReference type="NCBI Taxonomy" id="1246637"/>
    <lineage>
        <taxon>Bacteria</taxon>
        <taxon>Pseudomonadati</taxon>
        <taxon>Thermodesulfobacteriota</taxon>
        <taxon>Desulfobacteria</taxon>
        <taxon>Desulfobacterales</taxon>
        <taxon>Desulfobacteraceae</taxon>
        <taxon>Desulfamplus</taxon>
    </lineage>
</organism>
<accession>A0A1W1H7F5</accession>
<dbReference type="STRING" id="1246637.MTBBW1_1310097"/>
<proteinExistence type="predicted"/>
<sequence length="57" mass="6749">MITNKKSDVNKKMNERSFFILHIPKSWGIFKIKGHDCASITPNHKNVMHFHGKRTWL</sequence>
<evidence type="ECO:0000313" key="1">
    <source>
        <dbReference type="EMBL" id="SLM28399.1"/>
    </source>
</evidence>
<keyword evidence="2" id="KW-1185">Reference proteome</keyword>
<name>A0A1W1H7F5_9BACT</name>
<dbReference type="EMBL" id="FWEV01000037">
    <property type="protein sequence ID" value="SLM28399.1"/>
    <property type="molecule type" value="Genomic_DNA"/>
</dbReference>
<reference evidence="1 2" key="1">
    <citation type="submission" date="2017-03" db="EMBL/GenBank/DDBJ databases">
        <authorList>
            <person name="Afonso C.L."/>
            <person name="Miller P.J."/>
            <person name="Scott M.A."/>
            <person name="Spackman E."/>
            <person name="Goraichik I."/>
            <person name="Dimitrov K.M."/>
            <person name="Suarez D.L."/>
            <person name="Swayne D.E."/>
        </authorList>
    </citation>
    <scope>NUCLEOTIDE SEQUENCE [LARGE SCALE GENOMIC DNA]</scope>
    <source>
        <strain evidence="1">PRJEB14757</strain>
    </source>
</reference>
<dbReference type="Proteomes" id="UP000191931">
    <property type="component" value="Unassembled WGS sequence"/>
</dbReference>
<evidence type="ECO:0000313" key="2">
    <source>
        <dbReference type="Proteomes" id="UP000191931"/>
    </source>
</evidence>
<gene>
    <name evidence="1" type="ORF">MTBBW1_1310097</name>
</gene>
<dbReference type="AlphaFoldDB" id="A0A1W1H7F5"/>